<proteinExistence type="predicted"/>
<organism evidence="2 3">
    <name type="scientific">Pseudomonas paralactis</name>
    <dbReference type="NCBI Taxonomy" id="1615673"/>
    <lineage>
        <taxon>Bacteria</taxon>
        <taxon>Pseudomonadati</taxon>
        <taxon>Pseudomonadota</taxon>
        <taxon>Gammaproteobacteria</taxon>
        <taxon>Pseudomonadales</taxon>
        <taxon>Pseudomonadaceae</taxon>
        <taxon>Pseudomonas</taxon>
    </lineage>
</organism>
<reference evidence="2 3" key="1">
    <citation type="submission" date="2020-12" db="EMBL/GenBank/DDBJ databases">
        <title>Comparative genomic insights into the epidemiology and virulence of plant pathogenic Pseudomonads from Turkey.</title>
        <authorList>
            <person name="Dillon M."/>
            <person name="Ruiz-Bedoya T."/>
            <person name="Bendalovic-Torma C."/>
            <person name="Guttman K.M."/>
            <person name="Kwak H."/>
            <person name="Middleton M.A."/>
            <person name="Wang P.W."/>
            <person name="Horuz S."/>
            <person name="Aysan Y."/>
            <person name="Guttman D.S."/>
        </authorList>
    </citation>
    <scope>NUCLEOTIDE SEQUENCE [LARGE SCALE GENOMIC DNA]</scope>
    <source>
        <strain evidence="2 3">Marul_2_1</strain>
    </source>
</reference>
<dbReference type="RefSeq" id="WP_124399879.1">
    <property type="nucleotide sequence ID" value="NZ_JAEILM010000135.1"/>
</dbReference>
<dbReference type="EMBL" id="JAEILM010000135">
    <property type="protein sequence ID" value="MBI6636171.1"/>
    <property type="molecule type" value="Genomic_DNA"/>
</dbReference>
<name>A0ABS0V873_9PSED</name>
<comment type="caution">
    <text evidence="2">The sequence shown here is derived from an EMBL/GenBank/DDBJ whole genome shotgun (WGS) entry which is preliminary data.</text>
</comment>
<gene>
    <name evidence="2" type="ORF">YA0871_26330</name>
</gene>
<dbReference type="InterPro" id="IPR014966">
    <property type="entry name" value="FRG-dom"/>
</dbReference>
<dbReference type="Pfam" id="PF08867">
    <property type="entry name" value="FRG"/>
    <property type="match status" value="1"/>
</dbReference>
<feature type="domain" description="FRG" evidence="1">
    <location>
        <begin position="20"/>
        <end position="115"/>
    </location>
</feature>
<dbReference type="Proteomes" id="UP000607562">
    <property type="component" value="Unassembled WGS sequence"/>
</dbReference>
<dbReference type="SMART" id="SM00901">
    <property type="entry name" value="FRG"/>
    <property type="match status" value="1"/>
</dbReference>
<sequence length="243" mass="28500">MSAWNEFLAQVRDAEKELGNPIEPWYRGHSNHTWKLTPSLPRESDWQAKEKELFYEFTKTAARLFDKRSDDWETLFDMQHYWIPTRLLDWTTVMGVAIAFILHSDYSDTEDSALFILDPMALNRLSGRHDIISVPEDKTYEYKKIYWEKRPFEIERPLAIRPNHISPRLQAQKGTFTVFGTENAPFETAAEACYRKVILSSDAKTEAREFLKWANLDEYTIYPDIVGMARHIKSKILSQGNTK</sequence>
<protein>
    <submittedName>
        <fullName evidence="2">FRG domain-containing protein</fullName>
    </submittedName>
</protein>
<evidence type="ECO:0000313" key="2">
    <source>
        <dbReference type="EMBL" id="MBI6636171.1"/>
    </source>
</evidence>
<evidence type="ECO:0000259" key="1">
    <source>
        <dbReference type="SMART" id="SM00901"/>
    </source>
</evidence>
<accession>A0ABS0V873</accession>
<evidence type="ECO:0000313" key="3">
    <source>
        <dbReference type="Proteomes" id="UP000607562"/>
    </source>
</evidence>
<keyword evidence="3" id="KW-1185">Reference proteome</keyword>